<dbReference type="GO" id="GO:0015562">
    <property type="term" value="F:efflux transmembrane transporter activity"/>
    <property type="evidence" value="ECO:0007669"/>
    <property type="project" value="TreeGrafter"/>
</dbReference>
<dbReference type="PANTHER" id="PTHR30469">
    <property type="entry name" value="MULTIDRUG RESISTANCE PROTEIN MDTA"/>
    <property type="match status" value="1"/>
</dbReference>
<evidence type="ECO:0000256" key="2">
    <source>
        <dbReference type="SAM" id="Coils"/>
    </source>
</evidence>
<dbReference type="EMBL" id="QKZL01000013">
    <property type="protein sequence ID" value="PZX14481.1"/>
    <property type="molecule type" value="Genomic_DNA"/>
</dbReference>
<dbReference type="PANTHER" id="PTHR30469:SF20">
    <property type="entry name" value="EFFLUX RND TRANSPORTER PERIPLASMIC ADAPTOR SUBUNIT"/>
    <property type="match status" value="1"/>
</dbReference>
<accession>A0A2W7N337</accession>
<feature type="chain" id="PRO_5015941255" evidence="3">
    <location>
        <begin position="20"/>
        <end position="353"/>
    </location>
</feature>
<proteinExistence type="inferred from homology"/>
<dbReference type="Gene3D" id="2.40.420.20">
    <property type="match status" value="1"/>
</dbReference>
<protein>
    <submittedName>
        <fullName evidence="4">RND family efflux transporter MFP subunit</fullName>
    </submittedName>
</protein>
<evidence type="ECO:0000313" key="5">
    <source>
        <dbReference type="Proteomes" id="UP000248916"/>
    </source>
</evidence>
<comment type="caution">
    <text evidence="4">The sequence shown here is derived from an EMBL/GenBank/DDBJ whole genome shotgun (WGS) entry which is preliminary data.</text>
</comment>
<keyword evidence="3" id="KW-0732">Signal</keyword>
<dbReference type="Gene3D" id="1.10.287.470">
    <property type="entry name" value="Helix hairpin bin"/>
    <property type="match status" value="1"/>
</dbReference>
<dbReference type="OrthoDB" id="9813967at2"/>
<sequence>MRLSALPILLCLLAAPLAAQDDPVAASATPQAVKLVELNEGAHPLMREFFGRVRAKETVDLAFQVSGQIVAFPAVEGRPLAEGQVVAELDLTPFRRALERAEVTLAKANRDLARLQELSNSTVAEVQIRDAQTEVELAEIAVEDARDRLEDATLETSFDALIARREVANFSTVAAGEPVVRLHDMSELRVDIEVPEILFRRAADGNGVTFTARFPGLPEEYPLALREFEAETAEVAQTYTITLAFTSEIPGWALPGASVTVTAMAPRDTGDDILVPETAIVFRADRTPGLMVYEPDPEETSGTVTWQEVKIEVRDDARIAVVEGVEPGRQIVAAGASGLTDGQAVRPFTGLGN</sequence>
<dbReference type="InterPro" id="IPR006143">
    <property type="entry name" value="RND_pump_MFP"/>
</dbReference>
<dbReference type="GO" id="GO:1990281">
    <property type="term" value="C:efflux pump complex"/>
    <property type="evidence" value="ECO:0007669"/>
    <property type="project" value="TreeGrafter"/>
</dbReference>
<gene>
    <name evidence="4" type="ORF">LX81_02855</name>
</gene>
<feature type="coiled-coil region" evidence="2">
    <location>
        <begin position="98"/>
        <end position="155"/>
    </location>
</feature>
<evidence type="ECO:0000256" key="3">
    <source>
        <dbReference type="SAM" id="SignalP"/>
    </source>
</evidence>
<dbReference type="Proteomes" id="UP000248916">
    <property type="component" value="Unassembled WGS sequence"/>
</dbReference>
<comment type="similarity">
    <text evidence="1">Belongs to the membrane fusion protein (MFP) (TC 8.A.1) family.</text>
</comment>
<dbReference type="AlphaFoldDB" id="A0A2W7N337"/>
<dbReference type="NCBIfam" id="TIGR01730">
    <property type="entry name" value="RND_mfp"/>
    <property type="match status" value="1"/>
</dbReference>
<evidence type="ECO:0000256" key="1">
    <source>
        <dbReference type="ARBA" id="ARBA00009477"/>
    </source>
</evidence>
<organism evidence="4 5">
    <name type="scientific">Palleronia aestuarii</name>
    <dbReference type="NCBI Taxonomy" id="568105"/>
    <lineage>
        <taxon>Bacteria</taxon>
        <taxon>Pseudomonadati</taxon>
        <taxon>Pseudomonadota</taxon>
        <taxon>Alphaproteobacteria</taxon>
        <taxon>Rhodobacterales</taxon>
        <taxon>Roseobacteraceae</taxon>
        <taxon>Palleronia</taxon>
    </lineage>
</organism>
<evidence type="ECO:0000313" key="4">
    <source>
        <dbReference type="EMBL" id="PZX14481.1"/>
    </source>
</evidence>
<keyword evidence="5" id="KW-1185">Reference proteome</keyword>
<dbReference type="SUPFAM" id="SSF111369">
    <property type="entry name" value="HlyD-like secretion proteins"/>
    <property type="match status" value="1"/>
</dbReference>
<keyword evidence="2" id="KW-0175">Coiled coil</keyword>
<reference evidence="4 5" key="1">
    <citation type="submission" date="2018-06" db="EMBL/GenBank/DDBJ databases">
        <title>Genomic Encyclopedia of Archaeal and Bacterial Type Strains, Phase II (KMG-II): from individual species to whole genera.</title>
        <authorList>
            <person name="Goeker M."/>
        </authorList>
    </citation>
    <scope>NUCLEOTIDE SEQUENCE [LARGE SCALE GENOMIC DNA]</scope>
    <source>
        <strain evidence="4 5">DSM 22009</strain>
    </source>
</reference>
<name>A0A2W7N337_9RHOB</name>
<feature type="signal peptide" evidence="3">
    <location>
        <begin position="1"/>
        <end position="19"/>
    </location>
</feature>
<dbReference type="Gene3D" id="2.40.30.170">
    <property type="match status" value="1"/>
</dbReference>
<dbReference type="RefSeq" id="WP_111537955.1">
    <property type="nucleotide sequence ID" value="NZ_QKZL01000013.1"/>
</dbReference>
<dbReference type="Gene3D" id="2.40.50.100">
    <property type="match status" value="1"/>
</dbReference>